<reference evidence="1 2" key="2">
    <citation type="submission" date="2019-01" db="EMBL/GenBank/DDBJ databases">
        <title>Motilimonas pumilus sp. nov., isolated from the gut of sea cucumber (Apostichopus japonicus).</title>
        <authorList>
            <person name="Wang F.-Q."/>
            <person name="Ren L.-H."/>
            <person name="Lin Y.-W."/>
            <person name="Sun G.-H."/>
            <person name="Du Z.-J."/>
            <person name="Zhao J.-X."/>
            <person name="Liu X.-J."/>
            <person name="Liu L.-J."/>
        </authorList>
    </citation>
    <scope>NUCLEOTIDE SEQUENCE [LARGE SCALE GENOMIC DNA]</scope>
    <source>
        <strain evidence="1 2">PLHSC7-2</strain>
    </source>
</reference>
<dbReference type="InterPro" id="IPR038607">
    <property type="entry name" value="PhoD-like_sf"/>
</dbReference>
<sequence length="667" mass="75226">MSEPSLPLVLAGPILRRITSQRLTIWLATTEPVEVALNLQPVGAEPSTIDNAAMMKNSHQLRAGEHLFFYLLDIPLASTLPTQVWINYDLQLTPKNQVTTSQGSSSEAKSSQGWQDWAGQLNYPEQNSPGFVIAPNVSHMLHGSCRKPHFDSGDGLVIADDALTQLIHQWQAQPSDIAVPQDWPSLLMQSGDQVYADDVATPMLVACHQLIQRLGIYDERFNGANVLDSCELHEQKQHYCQRADLLPGCEHTSTHTKKAVNALFRSVEKPVFTSDNADNHLISLAEVLAMYLLVWSPNPWQLVDIQMPSSLTSEQQQLFNQEQAVIRQFIAGLPQVQRVMAHLPCAMIFDDHDVTDDWNLTAGWELAAYGQAFSKRILGNAMIGYLLCQGWGNAPEHFSDEVMQQLGETLSAPGKDSHDAFIQQLIHFHQWHYQWPTTPALVVLDTRTHRWRSERNIHSPSGLMDWESLTDLQQTLLGKDAVILVSPAPIFGVKLIEVIQKVFTWCGQPLMIDAENWMAHPGAANTLLNMFRHSKTPQNFVILSGDVHYSFAYSIHLKDQQQSPHIWQITSSGIKNEFPGPLLEVLDRLNRWLYAPYSPLNWFTRRRRMRITPHKPSKGASGERLVNASGIGYVNLSDDGSPIKVQQWTTRGDKITFEIKEDEGRWE</sequence>
<organism evidence="1 2">
    <name type="scientific">Motilimonas pumila</name>
    <dbReference type="NCBI Taxonomy" id="2303987"/>
    <lineage>
        <taxon>Bacteria</taxon>
        <taxon>Pseudomonadati</taxon>
        <taxon>Pseudomonadota</taxon>
        <taxon>Gammaproteobacteria</taxon>
        <taxon>Alteromonadales</taxon>
        <taxon>Alteromonadales genera incertae sedis</taxon>
        <taxon>Motilimonas</taxon>
    </lineage>
</organism>
<dbReference type="PANTHER" id="PTHR37031:SF2">
    <property type="entry name" value="PHOD-LIKE PHOSPHATASE METALLOPHOSPHATASE DOMAIN-CONTAINING PROTEIN"/>
    <property type="match status" value="1"/>
</dbReference>
<dbReference type="SUPFAM" id="SSF56300">
    <property type="entry name" value="Metallo-dependent phosphatases"/>
    <property type="match status" value="1"/>
</dbReference>
<dbReference type="CDD" id="cd07389">
    <property type="entry name" value="MPP_PhoD"/>
    <property type="match status" value="1"/>
</dbReference>
<dbReference type="OrthoDB" id="9795624at2"/>
<dbReference type="PANTHER" id="PTHR37031">
    <property type="entry name" value="METALLOPHOSPHATASE BINDING DOMAIN PROTEIN"/>
    <property type="match status" value="1"/>
</dbReference>
<accession>A0A418YK24</accession>
<dbReference type="InterPro" id="IPR018946">
    <property type="entry name" value="PhoD-like_MPP"/>
</dbReference>
<dbReference type="Gene3D" id="3.60.21.70">
    <property type="entry name" value="PhoD-like phosphatase"/>
    <property type="match status" value="1"/>
</dbReference>
<evidence type="ECO:0000313" key="1">
    <source>
        <dbReference type="EMBL" id="RJG51327.1"/>
    </source>
</evidence>
<name>A0A418YK24_9GAMM</name>
<proteinExistence type="predicted"/>
<dbReference type="RefSeq" id="WP_119908874.1">
    <property type="nucleotide sequence ID" value="NZ_QZCH01000001.1"/>
</dbReference>
<comment type="caution">
    <text evidence="1">The sequence shown here is derived from an EMBL/GenBank/DDBJ whole genome shotgun (WGS) entry which is preliminary data.</text>
</comment>
<dbReference type="Proteomes" id="UP000283255">
    <property type="component" value="Unassembled WGS sequence"/>
</dbReference>
<dbReference type="EMBL" id="QZCH01000001">
    <property type="protein sequence ID" value="RJG51327.1"/>
    <property type="molecule type" value="Genomic_DNA"/>
</dbReference>
<dbReference type="InterPro" id="IPR029052">
    <property type="entry name" value="Metallo-depent_PP-like"/>
</dbReference>
<keyword evidence="2" id="KW-1185">Reference proteome</keyword>
<protein>
    <submittedName>
        <fullName evidence="1">Alkaline phosphatase family protein</fullName>
    </submittedName>
</protein>
<reference evidence="1 2" key="1">
    <citation type="submission" date="2018-09" db="EMBL/GenBank/DDBJ databases">
        <authorList>
            <person name="Wang F."/>
        </authorList>
    </citation>
    <scope>NUCLEOTIDE SEQUENCE [LARGE SCALE GENOMIC DNA]</scope>
    <source>
        <strain evidence="1 2">PLHSC7-2</strain>
    </source>
</reference>
<dbReference type="AlphaFoldDB" id="A0A418YK24"/>
<gene>
    <name evidence="1" type="ORF">D1Z90_00920</name>
</gene>
<evidence type="ECO:0000313" key="2">
    <source>
        <dbReference type="Proteomes" id="UP000283255"/>
    </source>
</evidence>